<dbReference type="GO" id="GO:0070098">
    <property type="term" value="P:chemokine-mediated signaling pathway"/>
    <property type="evidence" value="ECO:0007669"/>
    <property type="project" value="TreeGrafter"/>
</dbReference>
<dbReference type="FunFam" id="2.40.50.40:FF:000002">
    <property type="entry name" value="C-C motif chemokine"/>
    <property type="match status" value="1"/>
</dbReference>
<proteinExistence type="evidence at transcript level"/>
<dbReference type="AlphaFoldDB" id="A0A0E3STM7"/>
<comment type="subcellular location">
    <subcellularLocation>
        <location evidence="1">Secreted</location>
    </subcellularLocation>
</comment>
<reference evidence="10" key="1">
    <citation type="journal article" date="2015" name="Inn. Immun.">
        <title>Pseudogenization of CCL14 in the Ochotonidae (pika) family.</title>
        <authorList>
            <person name="Neves F."/>
            <person name="Abrantes J."/>
            <person name="Lissovsky A.A."/>
            <person name="Esteves P.J."/>
        </authorList>
    </citation>
    <scope>NUCLEOTIDE SEQUENCE</scope>
</reference>
<evidence type="ECO:0000256" key="4">
    <source>
        <dbReference type="ARBA" id="ARBA00022514"/>
    </source>
</evidence>
<dbReference type="SUPFAM" id="SSF54117">
    <property type="entry name" value="Interleukin 8-like chemokines"/>
    <property type="match status" value="1"/>
</dbReference>
<keyword evidence="7" id="KW-1015">Disulfide bond</keyword>
<feature type="chain" id="PRO_5002412236" evidence="8">
    <location>
        <begin position="22"/>
        <end position="94"/>
    </location>
</feature>
<keyword evidence="6 8" id="KW-0732">Signal</keyword>
<keyword evidence="5" id="KW-0964">Secreted</keyword>
<dbReference type="GO" id="GO:0006954">
    <property type="term" value="P:inflammatory response"/>
    <property type="evidence" value="ECO:0007669"/>
    <property type="project" value="TreeGrafter"/>
</dbReference>
<keyword evidence="4" id="KW-0202">Cytokine</keyword>
<name>A0A0E3STM7_SYLFL</name>
<keyword evidence="3" id="KW-0145">Chemotaxis</keyword>
<evidence type="ECO:0000256" key="7">
    <source>
        <dbReference type="ARBA" id="ARBA00023157"/>
    </source>
</evidence>
<protein>
    <submittedName>
        <fullName evidence="10">Chemokine (C-C motif) ligand 14</fullName>
    </submittedName>
</protein>
<dbReference type="PANTHER" id="PTHR12015:SF110">
    <property type="entry name" value="C-C MOTIF CHEMOKINE 14"/>
    <property type="match status" value="1"/>
</dbReference>
<evidence type="ECO:0000256" key="1">
    <source>
        <dbReference type="ARBA" id="ARBA00004613"/>
    </source>
</evidence>
<evidence type="ECO:0000256" key="2">
    <source>
        <dbReference type="ARBA" id="ARBA00010868"/>
    </source>
</evidence>
<evidence type="ECO:0000259" key="9">
    <source>
        <dbReference type="SMART" id="SM00199"/>
    </source>
</evidence>
<dbReference type="GO" id="GO:0048020">
    <property type="term" value="F:CCR chemokine receptor binding"/>
    <property type="evidence" value="ECO:0007669"/>
    <property type="project" value="TreeGrafter"/>
</dbReference>
<dbReference type="GO" id="GO:0030335">
    <property type="term" value="P:positive regulation of cell migration"/>
    <property type="evidence" value="ECO:0007669"/>
    <property type="project" value="TreeGrafter"/>
</dbReference>
<gene>
    <name evidence="10" type="primary">CCL14</name>
</gene>
<dbReference type="Pfam" id="PF00048">
    <property type="entry name" value="IL8"/>
    <property type="match status" value="1"/>
</dbReference>
<dbReference type="GO" id="GO:0061844">
    <property type="term" value="P:antimicrobial humoral immune response mediated by antimicrobial peptide"/>
    <property type="evidence" value="ECO:0007669"/>
    <property type="project" value="TreeGrafter"/>
</dbReference>
<dbReference type="InterPro" id="IPR001811">
    <property type="entry name" value="Chemokine_IL8-like_dom"/>
</dbReference>
<dbReference type="GO" id="GO:0005615">
    <property type="term" value="C:extracellular space"/>
    <property type="evidence" value="ECO:0007669"/>
    <property type="project" value="UniProtKB-KW"/>
</dbReference>
<sequence>MKVSVAAIPLLLLFITSITLGSRAELSPRGPYHPAECCFSYITRVVPRQRITDYYETSSECSKPGVVFITKKGYSICANPRDDWVQDYIRDLEK</sequence>
<dbReference type="CDD" id="cd00272">
    <property type="entry name" value="Chemokine_CC"/>
    <property type="match status" value="1"/>
</dbReference>
<accession>A0A0E3STM7</accession>
<comment type="similarity">
    <text evidence="2">Belongs to the intercrine beta (chemokine CC) family.</text>
</comment>
<dbReference type="PANTHER" id="PTHR12015">
    <property type="entry name" value="SMALL INDUCIBLE CYTOKINE A"/>
    <property type="match status" value="1"/>
</dbReference>
<evidence type="ECO:0000256" key="6">
    <source>
        <dbReference type="ARBA" id="ARBA00022729"/>
    </source>
</evidence>
<dbReference type="Gene3D" id="2.40.50.40">
    <property type="match status" value="1"/>
</dbReference>
<dbReference type="SMART" id="SM00199">
    <property type="entry name" value="SCY"/>
    <property type="match status" value="1"/>
</dbReference>
<dbReference type="InterPro" id="IPR039809">
    <property type="entry name" value="Chemokine_b/g/d"/>
</dbReference>
<feature type="domain" description="Chemokine interleukin-8-like" evidence="9">
    <location>
        <begin position="34"/>
        <end position="92"/>
    </location>
</feature>
<feature type="signal peptide" evidence="8">
    <location>
        <begin position="1"/>
        <end position="21"/>
    </location>
</feature>
<evidence type="ECO:0000256" key="5">
    <source>
        <dbReference type="ARBA" id="ARBA00022525"/>
    </source>
</evidence>
<dbReference type="InterPro" id="IPR036048">
    <property type="entry name" value="Interleukin_8-like_sf"/>
</dbReference>
<evidence type="ECO:0000256" key="8">
    <source>
        <dbReference type="SAM" id="SignalP"/>
    </source>
</evidence>
<evidence type="ECO:0000313" key="10">
    <source>
        <dbReference type="EMBL" id="AKB91055.1"/>
    </source>
</evidence>
<organism evidence="10">
    <name type="scientific">Sylvilagus floridanus</name>
    <name type="common">Cottontail rabbit</name>
    <dbReference type="NCBI Taxonomy" id="9988"/>
    <lineage>
        <taxon>Eukaryota</taxon>
        <taxon>Metazoa</taxon>
        <taxon>Chordata</taxon>
        <taxon>Craniata</taxon>
        <taxon>Vertebrata</taxon>
        <taxon>Euteleostomi</taxon>
        <taxon>Mammalia</taxon>
        <taxon>Eutheria</taxon>
        <taxon>Euarchontoglires</taxon>
        <taxon>Glires</taxon>
        <taxon>Lagomorpha</taxon>
        <taxon>Leporidae</taxon>
        <taxon>Sylvilagus</taxon>
    </lineage>
</organism>
<dbReference type="GO" id="GO:0008009">
    <property type="term" value="F:chemokine activity"/>
    <property type="evidence" value="ECO:0007669"/>
    <property type="project" value="InterPro"/>
</dbReference>
<evidence type="ECO:0000256" key="3">
    <source>
        <dbReference type="ARBA" id="ARBA00022500"/>
    </source>
</evidence>
<dbReference type="EMBL" id="KP407604">
    <property type="protein sequence ID" value="AKB91055.1"/>
    <property type="molecule type" value="mRNA"/>
</dbReference>